<dbReference type="eggNOG" id="ENOG502QT20">
    <property type="taxonomic scope" value="Eukaryota"/>
</dbReference>
<evidence type="ECO:0000256" key="2">
    <source>
        <dbReference type="ARBA" id="ARBA00007889"/>
    </source>
</evidence>
<protein>
    <submittedName>
        <fullName evidence="9">Single-strand selective monofunctional uracil DNA glycosylase</fullName>
    </submittedName>
</protein>
<keyword evidence="6" id="KW-0234">DNA repair</keyword>
<dbReference type="Gene3D" id="3.40.470.10">
    <property type="entry name" value="Uracil-DNA glycosylase-like domain"/>
    <property type="match status" value="1"/>
</dbReference>
<name>A0A067RX34_ZOONE</name>
<dbReference type="GO" id="GO:0000703">
    <property type="term" value="F:oxidized pyrimidine nucleobase lesion DNA N-glycosylase activity"/>
    <property type="evidence" value="ECO:0007669"/>
    <property type="project" value="TreeGrafter"/>
</dbReference>
<dbReference type="GO" id="GO:0005634">
    <property type="term" value="C:nucleus"/>
    <property type="evidence" value="ECO:0007669"/>
    <property type="project" value="UniProtKB-SubCell"/>
</dbReference>
<keyword evidence="7" id="KW-0539">Nucleus</keyword>
<reference evidence="9 10" key="1">
    <citation type="journal article" date="2014" name="Nat. Commun.">
        <title>Molecular traces of alternative social organization in a termite genome.</title>
        <authorList>
            <person name="Terrapon N."/>
            <person name="Li C."/>
            <person name="Robertson H.M."/>
            <person name="Ji L."/>
            <person name="Meng X."/>
            <person name="Booth W."/>
            <person name="Chen Z."/>
            <person name="Childers C.P."/>
            <person name="Glastad K.M."/>
            <person name="Gokhale K."/>
            <person name="Gowin J."/>
            <person name="Gronenberg W."/>
            <person name="Hermansen R.A."/>
            <person name="Hu H."/>
            <person name="Hunt B.G."/>
            <person name="Huylmans A.K."/>
            <person name="Khalil S.M."/>
            <person name="Mitchell R.D."/>
            <person name="Munoz-Torres M.C."/>
            <person name="Mustard J.A."/>
            <person name="Pan H."/>
            <person name="Reese J.T."/>
            <person name="Scharf M.E."/>
            <person name="Sun F."/>
            <person name="Vogel H."/>
            <person name="Xiao J."/>
            <person name="Yang W."/>
            <person name="Yang Z."/>
            <person name="Yang Z."/>
            <person name="Zhou J."/>
            <person name="Zhu J."/>
            <person name="Brent C.S."/>
            <person name="Elsik C.G."/>
            <person name="Goodisman M.A."/>
            <person name="Liberles D.A."/>
            <person name="Roe R.M."/>
            <person name="Vargo E.L."/>
            <person name="Vilcinskas A."/>
            <person name="Wang J."/>
            <person name="Bornberg-Bauer E."/>
            <person name="Korb J."/>
            <person name="Zhang G."/>
            <person name="Liebig J."/>
        </authorList>
    </citation>
    <scope>NUCLEOTIDE SEQUENCE [LARGE SCALE GENOMIC DNA]</scope>
    <source>
        <tissue evidence="9">Whole organism</tissue>
    </source>
</reference>
<feature type="domain" description="Uracil-DNA glycosylase-like" evidence="8">
    <location>
        <begin position="55"/>
        <end position="244"/>
    </location>
</feature>
<sequence length="266" mass="30014">MANATEGSDSVAHRLLTTELLQSVRLNALLFCDPVEYIYNPLEYAYDVHSDFVHKFCTSTKKILFLGMNPGPWGMSQTGVPFGEVKIVREWLRISGHVGRPQKEHPSRQVLGLECKRSEVSGRKFWGLFQKLCGDPDTFFQHAFVYNYCPLAFMTNSGKNITPAELKASDRRSVNNICDEALRDVLLLLQVEVIVAIGKFAETRANLAVAGTELQTKIKIGSIPHPSPRNFSSKNWPEETIKRLQELDILTMLSSNTNIVPMKQTW</sequence>
<evidence type="ECO:0000256" key="5">
    <source>
        <dbReference type="ARBA" id="ARBA00023125"/>
    </source>
</evidence>
<dbReference type="GO" id="GO:0017065">
    <property type="term" value="F:single-strand selective uracil DNA N-glycosylase activity"/>
    <property type="evidence" value="ECO:0007669"/>
    <property type="project" value="InterPro"/>
</dbReference>
<evidence type="ECO:0000256" key="4">
    <source>
        <dbReference type="ARBA" id="ARBA00022801"/>
    </source>
</evidence>
<proteinExistence type="inferred from homology"/>
<comment type="similarity">
    <text evidence="2">Belongs to the uracil-DNA glycosylase (UDG) superfamily. SMUG1 family.</text>
</comment>
<dbReference type="SUPFAM" id="SSF52141">
    <property type="entry name" value="Uracil-DNA glycosylase-like"/>
    <property type="match status" value="1"/>
</dbReference>
<dbReference type="OMA" id="VANYCPL"/>
<organism evidence="9 10">
    <name type="scientific">Zootermopsis nevadensis</name>
    <name type="common">Dampwood termite</name>
    <dbReference type="NCBI Taxonomy" id="136037"/>
    <lineage>
        <taxon>Eukaryota</taxon>
        <taxon>Metazoa</taxon>
        <taxon>Ecdysozoa</taxon>
        <taxon>Arthropoda</taxon>
        <taxon>Hexapoda</taxon>
        <taxon>Insecta</taxon>
        <taxon>Pterygota</taxon>
        <taxon>Neoptera</taxon>
        <taxon>Polyneoptera</taxon>
        <taxon>Dictyoptera</taxon>
        <taxon>Blattodea</taxon>
        <taxon>Blattoidea</taxon>
        <taxon>Termitoidae</taxon>
        <taxon>Termopsidae</taxon>
        <taxon>Zootermopsis</taxon>
    </lineage>
</organism>
<dbReference type="GO" id="GO:0006284">
    <property type="term" value="P:base-excision repair"/>
    <property type="evidence" value="ECO:0007669"/>
    <property type="project" value="InterPro"/>
</dbReference>
<dbReference type="CDD" id="cd19374">
    <property type="entry name" value="UDG-F3_SMUG1-like"/>
    <property type="match status" value="1"/>
</dbReference>
<dbReference type="AlphaFoldDB" id="A0A067RX34"/>
<dbReference type="STRING" id="136037.A0A067RX34"/>
<keyword evidence="10" id="KW-1185">Reference proteome</keyword>
<dbReference type="OrthoDB" id="408702at2759"/>
<dbReference type="Pfam" id="PF03167">
    <property type="entry name" value="UDG"/>
    <property type="match status" value="1"/>
</dbReference>
<comment type="subcellular location">
    <subcellularLocation>
        <location evidence="1">Nucleus</location>
    </subcellularLocation>
</comment>
<evidence type="ECO:0000256" key="3">
    <source>
        <dbReference type="ARBA" id="ARBA00022763"/>
    </source>
</evidence>
<dbReference type="FunCoup" id="A0A067RX34">
    <property type="interactions" value="751"/>
</dbReference>
<dbReference type="EMBL" id="KK852411">
    <property type="protein sequence ID" value="KDR24459.1"/>
    <property type="molecule type" value="Genomic_DNA"/>
</dbReference>
<evidence type="ECO:0000313" key="9">
    <source>
        <dbReference type="EMBL" id="KDR24459.1"/>
    </source>
</evidence>
<dbReference type="Proteomes" id="UP000027135">
    <property type="component" value="Unassembled WGS sequence"/>
</dbReference>
<evidence type="ECO:0000313" key="10">
    <source>
        <dbReference type="Proteomes" id="UP000027135"/>
    </source>
</evidence>
<dbReference type="PANTHER" id="PTHR13235">
    <property type="entry name" value="SINGLE-STRAND SELECTIVE MONOFUNCTIONAL URACIL DNA GLYCOSYLASE"/>
    <property type="match status" value="1"/>
</dbReference>
<accession>A0A067RX34</accession>
<evidence type="ECO:0000256" key="6">
    <source>
        <dbReference type="ARBA" id="ARBA00023204"/>
    </source>
</evidence>
<dbReference type="FunFam" id="3.40.470.10:FF:000005">
    <property type="entry name" value="Single-strand selective monofunctional uracil DNA glycosylase"/>
    <property type="match status" value="1"/>
</dbReference>
<evidence type="ECO:0000256" key="7">
    <source>
        <dbReference type="ARBA" id="ARBA00023242"/>
    </source>
</evidence>
<gene>
    <name evidence="9" type="ORF">L798_00109</name>
</gene>
<dbReference type="InParanoid" id="A0A067RX34"/>
<dbReference type="InterPro" id="IPR039134">
    <property type="entry name" value="SMUG1"/>
</dbReference>
<evidence type="ECO:0000256" key="1">
    <source>
        <dbReference type="ARBA" id="ARBA00004123"/>
    </source>
</evidence>
<dbReference type="InterPro" id="IPR036895">
    <property type="entry name" value="Uracil-DNA_glycosylase-like_sf"/>
</dbReference>
<evidence type="ECO:0000259" key="8">
    <source>
        <dbReference type="Pfam" id="PF03167"/>
    </source>
</evidence>
<dbReference type="GO" id="GO:0003677">
    <property type="term" value="F:DNA binding"/>
    <property type="evidence" value="ECO:0007669"/>
    <property type="project" value="UniProtKB-KW"/>
</dbReference>
<keyword evidence="4" id="KW-0378">Hydrolase</keyword>
<dbReference type="PANTHER" id="PTHR13235:SF2">
    <property type="entry name" value="SINGLE-STRAND SELECTIVE MONOFUNCTIONAL URACIL DNA GLYCOSYLASE"/>
    <property type="match status" value="1"/>
</dbReference>
<dbReference type="InterPro" id="IPR005122">
    <property type="entry name" value="Uracil-DNA_glycosylase-like"/>
</dbReference>
<keyword evidence="5" id="KW-0238">DNA-binding</keyword>
<keyword evidence="3" id="KW-0227">DNA damage</keyword>